<dbReference type="PANTHER" id="PTHR47968:SF75">
    <property type="entry name" value="CENTROMERE-ASSOCIATED PROTEIN E"/>
    <property type="match status" value="1"/>
</dbReference>
<feature type="binding site" evidence="5">
    <location>
        <begin position="184"/>
        <end position="191"/>
    </location>
    <ligand>
        <name>ATP</name>
        <dbReference type="ChEBI" id="CHEBI:30616"/>
    </ligand>
</feature>
<dbReference type="PROSITE" id="PS50067">
    <property type="entry name" value="KINESIN_MOTOR_2"/>
    <property type="match status" value="1"/>
</dbReference>
<reference evidence="10" key="1">
    <citation type="submission" date="2021-01" db="EMBL/GenBank/DDBJ databases">
        <authorList>
            <person name="Kaushik A."/>
        </authorList>
    </citation>
    <scope>NUCLEOTIDE SEQUENCE</scope>
    <source>
        <strain evidence="10">AG5</strain>
    </source>
</reference>
<dbReference type="InterPro" id="IPR027417">
    <property type="entry name" value="P-loop_NTPase"/>
</dbReference>
<feature type="compositionally biased region" description="Basic and acidic residues" evidence="8">
    <location>
        <begin position="760"/>
        <end position="769"/>
    </location>
</feature>
<evidence type="ECO:0000256" key="3">
    <source>
        <dbReference type="ARBA" id="ARBA00023054"/>
    </source>
</evidence>
<dbReference type="Gene3D" id="3.40.850.10">
    <property type="entry name" value="Kinesin motor domain"/>
    <property type="match status" value="1"/>
</dbReference>
<evidence type="ECO:0000256" key="4">
    <source>
        <dbReference type="ARBA" id="ARBA00023175"/>
    </source>
</evidence>
<evidence type="ECO:0000256" key="1">
    <source>
        <dbReference type="ARBA" id="ARBA00022741"/>
    </source>
</evidence>
<dbReference type="GO" id="GO:0007018">
    <property type="term" value="P:microtubule-based movement"/>
    <property type="evidence" value="ECO:0007669"/>
    <property type="project" value="InterPro"/>
</dbReference>
<evidence type="ECO:0000256" key="8">
    <source>
        <dbReference type="SAM" id="MobiDB-lite"/>
    </source>
</evidence>
<dbReference type="InterPro" id="IPR027640">
    <property type="entry name" value="Kinesin-like_fam"/>
</dbReference>
<gene>
    <name evidence="10" type="ORF">RDB_LOCUS2040</name>
</gene>
<dbReference type="GO" id="GO:0000278">
    <property type="term" value="P:mitotic cell cycle"/>
    <property type="evidence" value="ECO:0007669"/>
    <property type="project" value="TreeGrafter"/>
</dbReference>
<proteinExistence type="inferred from homology"/>
<evidence type="ECO:0000256" key="2">
    <source>
        <dbReference type="ARBA" id="ARBA00022840"/>
    </source>
</evidence>
<dbReference type="InterPro" id="IPR036961">
    <property type="entry name" value="Kinesin_motor_dom_sf"/>
</dbReference>
<dbReference type="GO" id="GO:0005874">
    <property type="term" value="C:microtubule"/>
    <property type="evidence" value="ECO:0007669"/>
    <property type="project" value="UniProtKB-KW"/>
</dbReference>
<keyword evidence="1 5" id="KW-0547">Nucleotide-binding</keyword>
<keyword evidence="4 5" id="KW-0505">Motor protein</keyword>
<feature type="coiled-coil region" evidence="7">
    <location>
        <begin position="632"/>
        <end position="666"/>
    </location>
</feature>
<feature type="region of interest" description="Disordered" evidence="8">
    <location>
        <begin position="737"/>
        <end position="769"/>
    </location>
</feature>
<dbReference type="SMART" id="SM00129">
    <property type="entry name" value="KISc"/>
    <property type="match status" value="1"/>
</dbReference>
<organism evidence="10 11">
    <name type="scientific">Rhizoctonia solani</name>
    <dbReference type="NCBI Taxonomy" id="456999"/>
    <lineage>
        <taxon>Eukaryota</taxon>
        <taxon>Fungi</taxon>
        <taxon>Dikarya</taxon>
        <taxon>Basidiomycota</taxon>
        <taxon>Agaricomycotina</taxon>
        <taxon>Agaricomycetes</taxon>
        <taxon>Cantharellales</taxon>
        <taxon>Ceratobasidiaceae</taxon>
        <taxon>Rhizoctonia</taxon>
    </lineage>
</organism>
<keyword evidence="3 7" id="KW-0175">Coiled coil</keyword>
<dbReference type="GO" id="GO:0008017">
    <property type="term" value="F:microtubule binding"/>
    <property type="evidence" value="ECO:0007669"/>
    <property type="project" value="InterPro"/>
</dbReference>
<dbReference type="Pfam" id="PF00225">
    <property type="entry name" value="Kinesin"/>
    <property type="match status" value="1"/>
</dbReference>
<accession>A0A8H3DTV1</accession>
<evidence type="ECO:0000256" key="7">
    <source>
        <dbReference type="SAM" id="Coils"/>
    </source>
</evidence>
<dbReference type="InterPro" id="IPR001752">
    <property type="entry name" value="Kinesin_motor_dom"/>
</dbReference>
<dbReference type="PANTHER" id="PTHR47968">
    <property type="entry name" value="CENTROMERE PROTEIN E"/>
    <property type="match status" value="1"/>
</dbReference>
<dbReference type="EMBL" id="CAJNJQ010000040">
    <property type="protein sequence ID" value="CAE7052410.1"/>
    <property type="molecule type" value="Genomic_DNA"/>
</dbReference>
<dbReference type="PRINTS" id="PR00380">
    <property type="entry name" value="KINESINHEAVY"/>
</dbReference>
<name>A0A8H3DTV1_9AGAM</name>
<dbReference type="PROSITE" id="PS00411">
    <property type="entry name" value="KINESIN_MOTOR_1"/>
    <property type="match status" value="1"/>
</dbReference>
<evidence type="ECO:0000256" key="6">
    <source>
        <dbReference type="RuleBase" id="RU000394"/>
    </source>
</evidence>
<feature type="region of interest" description="Disordered" evidence="8">
    <location>
        <begin position="479"/>
        <end position="506"/>
    </location>
</feature>
<keyword evidence="6" id="KW-0493">Microtubule</keyword>
<dbReference type="SUPFAM" id="SSF52540">
    <property type="entry name" value="P-loop containing nucleoside triphosphate hydrolases"/>
    <property type="match status" value="1"/>
</dbReference>
<evidence type="ECO:0000259" key="9">
    <source>
        <dbReference type="PROSITE" id="PS50067"/>
    </source>
</evidence>
<dbReference type="GO" id="GO:0005524">
    <property type="term" value="F:ATP binding"/>
    <property type="evidence" value="ECO:0007669"/>
    <property type="project" value="UniProtKB-UniRule"/>
</dbReference>
<feature type="region of interest" description="Disordered" evidence="8">
    <location>
        <begin position="1"/>
        <end position="40"/>
    </location>
</feature>
<dbReference type="InterPro" id="IPR019821">
    <property type="entry name" value="Kinesin_motor_CS"/>
</dbReference>
<dbReference type="Proteomes" id="UP000663827">
    <property type="component" value="Unassembled WGS sequence"/>
</dbReference>
<sequence>MDTPSRRGVTPSTPSGLPRHMKTPSLSPRKPIPAPRFSQALTPRPASLIFGKPVTDADLGLVDWQNVQDADLSADLSLGDITMEKDTEDKVLVTIRVKPSGAETEADKAMREAWNVNLEKHSLKLKDQHVRPGGPAAGEFHYGLYTPSYEVLTGTDNKTVYASTAKAHVRAAMDGYNAVVFAYGQTASGKTFTLSGSEDQPGIIPRAMRDVFGYIKKHPDREFLLRASYLEIYNEQIHDLLAPTGAANVTLQGVGNNVYLAGVREEPINSFKSIKEVLERGDAGRRTASTDWNERSSRSHSVFRLVIESRETLSESERLATPEPTAVPMTPGGSKLQARGGRSVQMSTLSLIDLAGSEKATSDKERTREGKYINTSLLTLGSVIGTLAENSAKGKSDHVPFRNSKLTRLLQPSLSGDARISVICTLNPHPSAIGESTSTLQFAARVKKVSLHATKKEVVDTDALLEKYRKEIEDLKKRLGEREKEAPTRNRRLSAREQEDESKAMHDLNHRIKQLTKLILTSQNVEEGRESRPASPVKIDFDASPHQLQQELLTARRTIESQERQILSLEAALAQRPLLPSDALESDKDRLIAGLNRTVRELEIVTKGYEDNLGAPLRQVREDVESEWSIKLEEKQRELEEKQAFIEECQRALQKEKQARLKLEEEKLALISFVRDFDAKVFQKAVAANYTPGGAYASERAKRAHSLDGNESLMLSKKSGNRYGASLLDETPELMEEDEVENLLEVGSEPPSPTKSSRGILEDKENIPL</sequence>
<evidence type="ECO:0000256" key="5">
    <source>
        <dbReference type="PROSITE-ProRule" id="PRU00283"/>
    </source>
</evidence>
<feature type="domain" description="Kinesin motor" evidence="9">
    <location>
        <begin position="90"/>
        <end position="449"/>
    </location>
</feature>
<dbReference type="AlphaFoldDB" id="A0A8H3DTV1"/>
<feature type="region of interest" description="Disordered" evidence="8">
    <location>
        <begin position="314"/>
        <end position="341"/>
    </location>
</feature>
<evidence type="ECO:0000313" key="11">
    <source>
        <dbReference type="Proteomes" id="UP000663827"/>
    </source>
</evidence>
<keyword evidence="2 5" id="KW-0067">ATP-binding</keyword>
<comment type="caution">
    <text evidence="10">The sequence shown here is derived from an EMBL/GenBank/DDBJ whole genome shotgun (WGS) entry which is preliminary data.</text>
</comment>
<comment type="similarity">
    <text evidence="5 6">Belongs to the TRAFAC class myosin-kinesin ATPase superfamily. Kinesin family.</text>
</comment>
<protein>
    <recommendedName>
        <fullName evidence="6">Kinesin-like protein</fullName>
    </recommendedName>
</protein>
<dbReference type="GO" id="GO:0003777">
    <property type="term" value="F:microtubule motor activity"/>
    <property type="evidence" value="ECO:0007669"/>
    <property type="project" value="InterPro"/>
</dbReference>
<evidence type="ECO:0000313" key="10">
    <source>
        <dbReference type="EMBL" id="CAE7052410.1"/>
    </source>
</evidence>